<evidence type="ECO:0000259" key="11">
    <source>
        <dbReference type="Pfam" id="PF00535"/>
    </source>
</evidence>
<dbReference type="SUPFAM" id="SSF53448">
    <property type="entry name" value="Nucleotide-diphospho-sugar transferases"/>
    <property type="match status" value="1"/>
</dbReference>
<keyword evidence="3 12" id="KW-0328">Glycosyltransferase</keyword>
<keyword evidence="8 10" id="KW-0472">Membrane</keyword>
<keyword evidence="7 10" id="KW-1133">Transmembrane helix</keyword>
<comment type="similarity">
    <text evidence="1">Belongs to the glycosyltransferase 2 family.</text>
</comment>
<dbReference type="Pfam" id="PF00535">
    <property type="entry name" value="Glycos_transf_2"/>
    <property type="match status" value="1"/>
</dbReference>
<keyword evidence="5 10" id="KW-0812">Transmembrane</keyword>
<evidence type="ECO:0000256" key="8">
    <source>
        <dbReference type="ARBA" id="ARBA00023136"/>
    </source>
</evidence>
<dbReference type="EC" id="2.4.-.-" evidence="12"/>
<dbReference type="PANTHER" id="PTHR48090">
    <property type="entry name" value="UNDECAPRENYL-PHOSPHATE 4-DEOXY-4-FORMAMIDO-L-ARABINOSE TRANSFERASE-RELATED"/>
    <property type="match status" value="1"/>
</dbReference>
<evidence type="ECO:0000256" key="2">
    <source>
        <dbReference type="ARBA" id="ARBA00022475"/>
    </source>
</evidence>
<evidence type="ECO:0000256" key="4">
    <source>
        <dbReference type="ARBA" id="ARBA00022679"/>
    </source>
</evidence>
<comment type="caution">
    <text evidence="12">The sequence shown here is derived from an EMBL/GenBank/DDBJ whole genome shotgun (WGS) entry which is preliminary data.</text>
</comment>
<feature type="compositionally biased region" description="Polar residues" evidence="9">
    <location>
        <begin position="358"/>
        <end position="369"/>
    </location>
</feature>
<keyword evidence="4 12" id="KW-0808">Transferase</keyword>
<protein>
    <submittedName>
        <fullName evidence="12">Glycosyltransferase</fullName>
        <ecNumber evidence="12">2.4.-.-</ecNumber>
    </submittedName>
</protein>
<dbReference type="GO" id="GO:0016757">
    <property type="term" value="F:glycosyltransferase activity"/>
    <property type="evidence" value="ECO:0007669"/>
    <property type="project" value="UniProtKB-KW"/>
</dbReference>
<evidence type="ECO:0000256" key="1">
    <source>
        <dbReference type="ARBA" id="ARBA00006739"/>
    </source>
</evidence>
<evidence type="ECO:0000256" key="5">
    <source>
        <dbReference type="ARBA" id="ARBA00022692"/>
    </source>
</evidence>
<name>A0ABT0QXR0_9MICO</name>
<dbReference type="Proteomes" id="UP001203761">
    <property type="component" value="Unassembled WGS sequence"/>
</dbReference>
<reference evidence="12" key="1">
    <citation type="submission" date="2022-02" db="EMBL/GenBank/DDBJ databases">
        <authorList>
            <person name="Lee M."/>
            <person name="Kim S.-J."/>
            <person name="Jung M.-Y."/>
        </authorList>
    </citation>
    <scope>NUCLEOTIDE SEQUENCE</scope>
    <source>
        <strain evidence="12">JHP9</strain>
    </source>
</reference>
<evidence type="ECO:0000256" key="3">
    <source>
        <dbReference type="ARBA" id="ARBA00022676"/>
    </source>
</evidence>
<keyword evidence="6" id="KW-0448">Lipopolysaccharide biosynthesis</keyword>
<feature type="region of interest" description="Disordered" evidence="9">
    <location>
        <begin position="330"/>
        <end position="369"/>
    </location>
</feature>
<feature type="transmembrane region" description="Helical" evidence="10">
    <location>
        <begin position="244"/>
        <end position="267"/>
    </location>
</feature>
<keyword evidence="2" id="KW-1003">Cell membrane</keyword>
<dbReference type="Gene3D" id="3.90.550.10">
    <property type="entry name" value="Spore Coat Polysaccharide Biosynthesis Protein SpsA, Chain A"/>
    <property type="match status" value="1"/>
</dbReference>
<keyword evidence="13" id="KW-1185">Reference proteome</keyword>
<evidence type="ECO:0000256" key="6">
    <source>
        <dbReference type="ARBA" id="ARBA00022985"/>
    </source>
</evidence>
<evidence type="ECO:0000313" key="13">
    <source>
        <dbReference type="Proteomes" id="UP001203761"/>
    </source>
</evidence>
<dbReference type="RefSeq" id="WP_249736557.1">
    <property type="nucleotide sequence ID" value="NZ_JAKNCJ010000001.1"/>
</dbReference>
<sequence>MTEAPASPTPHRISVVIPVYQGEKTLPALMQEIAVLTEPFTTKGGAQAQVTEVFLVHDHGPDRSAATIRALTSEHDFVRPVWLSRNFGQHPATLAGMASSGGDWIVTLDEDGQHDPADMGNLLDAALAQQADVVYAKATNAPPHSAFRNLTSKGAKKVIEGLSGGTDSSLYQSYRLVLGEIGRSVAAYAGPNVYLDVALGWVTNRIATAPVTLRDEGERRSGYSLRRLLSHFWRMVISSGTRSLRAVSALGALFGVVGVAVGIYFAFAKLLGGDVPEGWTSQIVVLLLGFGATLFALGVIAEYVGVAVNMAMGKPLYLIVSDPAQGPLGRVPAAPARSAGPAPAVAHAAARSHEAEPQTRTADSSARPR</sequence>
<organism evidence="12 13">
    <name type="scientific">Brachybacterium equifaecis</name>
    <dbReference type="NCBI Taxonomy" id="2910770"/>
    <lineage>
        <taxon>Bacteria</taxon>
        <taxon>Bacillati</taxon>
        <taxon>Actinomycetota</taxon>
        <taxon>Actinomycetes</taxon>
        <taxon>Micrococcales</taxon>
        <taxon>Dermabacteraceae</taxon>
        <taxon>Brachybacterium</taxon>
    </lineage>
</organism>
<dbReference type="EMBL" id="JAKNCJ010000001">
    <property type="protein sequence ID" value="MCL6422458.1"/>
    <property type="molecule type" value="Genomic_DNA"/>
</dbReference>
<evidence type="ECO:0000313" key="12">
    <source>
        <dbReference type="EMBL" id="MCL6422458.1"/>
    </source>
</evidence>
<evidence type="ECO:0000256" key="9">
    <source>
        <dbReference type="SAM" id="MobiDB-lite"/>
    </source>
</evidence>
<dbReference type="InterPro" id="IPR001173">
    <property type="entry name" value="Glyco_trans_2-like"/>
</dbReference>
<feature type="domain" description="Glycosyltransferase 2-like" evidence="11">
    <location>
        <begin position="14"/>
        <end position="152"/>
    </location>
</feature>
<evidence type="ECO:0000256" key="10">
    <source>
        <dbReference type="SAM" id="Phobius"/>
    </source>
</evidence>
<feature type="compositionally biased region" description="Low complexity" evidence="9">
    <location>
        <begin position="330"/>
        <end position="349"/>
    </location>
</feature>
<proteinExistence type="inferred from homology"/>
<evidence type="ECO:0000256" key="7">
    <source>
        <dbReference type="ARBA" id="ARBA00022989"/>
    </source>
</evidence>
<dbReference type="PANTHER" id="PTHR48090:SF3">
    <property type="entry name" value="UNDECAPRENYL-PHOSPHATE 4-DEOXY-4-FORMAMIDO-L-ARABINOSE TRANSFERASE"/>
    <property type="match status" value="1"/>
</dbReference>
<accession>A0ABT0QXR0</accession>
<dbReference type="InterPro" id="IPR050256">
    <property type="entry name" value="Glycosyltransferase_2"/>
</dbReference>
<dbReference type="InterPro" id="IPR029044">
    <property type="entry name" value="Nucleotide-diphossugar_trans"/>
</dbReference>
<feature type="transmembrane region" description="Helical" evidence="10">
    <location>
        <begin position="279"/>
        <end position="304"/>
    </location>
</feature>
<gene>
    <name evidence="12" type="ORF">Bequi_03505</name>
</gene>